<evidence type="ECO:0000256" key="2">
    <source>
        <dbReference type="ARBA" id="ARBA00004496"/>
    </source>
</evidence>
<evidence type="ECO:0000256" key="5">
    <source>
        <dbReference type="ARBA" id="ARBA00022723"/>
    </source>
</evidence>
<gene>
    <name evidence="16" type="ORF">ASPVEDRAFT_54316</name>
</gene>
<evidence type="ECO:0000256" key="13">
    <source>
        <dbReference type="ARBA" id="ARBA00057883"/>
    </source>
</evidence>
<comment type="cofactor">
    <cofactor evidence="1">
        <name>Mn(2+)</name>
        <dbReference type="ChEBI" id="CHEBI:29035"/>
    </cofactor>
</comment>
<keyword evidence="3" id="KW-0963">Cytoplasm</keyword>
<evidence type="ECO:0000256" key="1">
    <source>
        <dbReference type="ARBA" id="ARBA00001936"/>
    </source>
</evidence>
<dbReference type="VEuPathDB" id="FungiDB:ASPVEDRAFT_54316"/>
<feature type="region of interest" description="Disordered" evidence="14">
    <location>
        <begin position="1206"/>
        <end position="1288"/>
    </location>
</feature>
<keyword evidence="8" id="KW-0464">Manganese</keyword>
<evidence type="ECO:0000256" key="9">
    <source>
        <dbReference type="ARBA" id="ARBA00038162"/>
    </source>
</evidence>
<evidence type="ECO:0000313" key="16">
    <source>
        <dbReference type="EMBL" id="OJJ04082.1"/>
    </source>
</evidence>
<comment type="catalytic activity">
    <reaction evidence="11">
        <text>[1,4-alpha-D-glucosyl](n)-L-tyrosyl-[glycogenin] + UDP-alpha-D-glucose = [1,4-alpha-D-glucosyl](n+1)-L-tyrosyl-[glycogenin] + UDP + H(+)</text>
        <dbReference type="Rhea" id="RHEA:56560"/>
        <dbReference type="Rhea" id="RHEA-COMP:14606"/>
        <dbReference type="Rhea" id="RHEA-COMP:14607"/>
        <dbReference type="ChEBI" id="CHEBI:15378"/>
        <dbReference type="ChEBI" id="CHEBI:58223"/>
        <dbReference type="ChEBI" id="CHEBI:58885"/>
        <dbReference type="ChEBI" id="CHEBI:140574"/>
        <dbReference type="EC" id="2.4.1.186"/>
    </reaction>
</comment>
<organism evidence="16 17">
    <name type="scientific">Aspergillus versicolor CBS 583.65</name>
    <dbReference type="NCBI Taxonomy" id="1036611"/>
    <lineage>
        <taxon>Eukaryota</taxon>
        <taxon>Fungi</taxon>
        <taxon>Dikarya</taxon>
        <taxon>Ascomycota</taxon>
        <taxon>Pezizomycotina</taxon>
        <taxon>Eurotiomycetes</taxon>
        <taxon>Eurotiomycetidae</taxon>
        <taxon>Eurotiales</taxon>
        <taxon>Aspergillaceae</taxon>
        <taxon>Aspergillus</taxon>
        <taxon>Aspergillus subgen. Nidulantes</taxon>
    </lineage>
</organism>
<keyword evidence="4" id="KW-0808">Transferase</keyword>
<evidence type="ECO:0000256" key="7">
    <source>
        <dbReference type="ARBA" id="ARBA00023180"/>
    </source>
</evidence>
<feature type="compositionally biased region" description="Low complexity" evidence="14">
    <location>
        <begin position="1373"/>
        <end position="1384"/>
    </location>
</feature>
<proteinExistence type="inferred from homology"/>
<evidence type="ECO:0000256" key="3">
    <source>
        <dbReference type="ARBA" id="ARBA00022490"/>
    </source>
</evidence>
<keyword evidence="5" id="KW-0479">Metal-binding</keyword>
<keyword evidence="6" id="KW-0320">Glycogen biosynthesis</keyword>
<dbReference type="RefSeq" id="XP_040669844.1">
    <property type="nucleotide sequence ID" value="XM_040814915.1"/>
</dbReference>
<dbReference type="SUPFAM" id="SSF53474">
    <property type="entry name" value="alpha/beta-Hydrolases"/>
    <property type="match status" value="1"/>
</dbReference>
<dbReference type="EMBL" id="KV878131">
    <property type="protein sequence ID" value="OJJ04082.1"/>
    <property type="molecule type" value="Genomic_DNA"/>
</dbReference>
<dbReference type="GO" id="GO:0005737">
    <property type="term" value="C:cytoplasm"/>
    <property type="evidence" value="ECO:0007669"/>
    <property type="project" value="UniProtKB-SubCell"/>
</dbReference>
<evidence type="ECO:0000313" key="17">
    <source>
        <dbReference type="Proteomes" id="UP000184073"/>
    </source>
</evidence>
<comment type="catalytic activity">
    <reaction evidence="12">
        <text>L-tyrosyl-[glycogenin] + UDP-alpha-D-glucose = alpha-D-glucosyl-L-tyrosyl-[glycogenin] + UDP + H(+)</text>
        <dbReference type="Rhea" id="RHEA:23360"/>
        <dbReference type="Rhea" id="RHEA-COMP:14604"/>
        <dbReference type="Rhea" id="RHEA-COMP:14605"/>
        <dbReference type="ChEBI" id="CHEBI:15378"/>
        <dbReference type="ChEBI" id="CHEBI:46858"/>
        <dbReference type="ChEBI" id="CHEBI:58223"/>
        <dbReference type="ChEBI" id="CHEBI:58885"/>
        <dbReference type="ChEBI" id="CHEBI:140573"/>
        <dbReference type="EC" id="2.4.1.186"/>
    </reaction>
</comment>
<dbReference type="InterPro" id="IPR000073">
    <property type="entry name" value="AB_hydrolase_1"/>
</dbReference>
<dbReference type="GO" id="GO:0008466">
    <property type="term" value="F:glycogenin glucosyltransferase activity"/>
    <property type="evidence" value="ECO:0007669"/>
    <property type="project" value="UniProtKB-EC"/>
</dbReference>
<comment type="subcellular location">
    <subcellularLocation>
        <location evidence="2">Cytoplasm</location>
    </subcellularLocation>
</comment>
<dbReference type="CDD" id="cd02537">
    <property type="entry name" value="GT8_Glycogenin"/>
    <property type="match status" value="1"/>
</dbReference>
<dbReference type="InterPro" id="IPR029058">
    <property type="entry name" value="AB_hydrolase_fold"/>
</dbReference>
<evidence type="ECO:0000256" key="6">
    <source>
        <dbReference type="ARBA" id="ARBA00023056"/>
    </source>
</evidence>
<evidence type="ECO:0000256" key="14">
    <source>
        <dbReference type="SAM" id="MobiDB-lite"/>
    </source>
</evidence>
<sequence>MAARSYQRLGLLVATGFLVFLSLVFLETSLVGDAEKQLNQLLGRQSKTLNDAVNEYRRRYSMNPPPHFDKWFEYAQSKGVELIDEYDTIYHSLLPFWGLSPQTIRARAREALGGGNGLYGVLVRNGKVSLIEGLGEDDWRRPATQGMLKDFIQYLPDMDLAFNVHDEPRVILPNDDLQRLVSIAKDHAIPRAFATQSAVNAWSARPRDVNKGDRIEGVRTTRFNTISRQPAWIESRMSCPADSPVRSLDENPPDDTSGYAHTELGFIHNTTAFSDVCNTPSLRDTFAFFERPNTFDVVHDLFPIFSQSKVSTFQDILYPSPWYWDKRVEYVPSEDFSWEEKITKLYWRGSTTGGWSVNGGWRRQHRQVMVGNINSLGKVKVLAKNDDGQWESKEVDRRNYHDLFDVHFTFIQQCDGHDCAAQEEFFDLTPQQEQKGAWSYKYLVDVDGNAFSGRYHAFLESNSLVFKVSMFREWHDERLKPWLHYIPMSLKGHEFVETMRYFISEEEARNRFWDLSKRWSAFSHQIHTLRNGFKFHYVCNEPDSATRPAKPLVIFIHGFPDSWALWRHILNVESLQGTATLVAVDLPGFGGSDSMDRYSATAVLENLTEFILAMRTKYGIDSDGATNEQKTVIVGHDWGCLLSMRLAADAPELANRFIVTNAPIVSLVFSNIRRRLASSLKMLKSFIRAPIRERSLLFNAVKSLTPVIRQVWSSGYVAVFQLPPALVSYVGTGGNQSFLKYAHKTSYGKQDFSIVDAAECMASSSGPSIHESKTRTAEGKGYAETAITRRAVSNFFEMCRYYREGTAVARWQKSVETIAGLHEIAQATGIRRTSSGAGLFDEGPRGALKARATIVWGQKDHALVRQLCLDGISDYLTKGSQVIELPNSAHWTPLEREGQVALTKAVEWAVKGEQDDIGAVIGACCPGATAVYDVLIPVYRMTNHTPANLWLMERPDLIATFTKIELWRQTQFERIVYIDSDVVAVRAPDELLELDVDFAAAPDVGWPDCFNSGVMVLRPNIQDYFALKALAERGISFDGADQGLLNMHFRDWHRLSFTYNCTPSANYQYIPAYRHFQSTISLVHFIGSQKPWNMSRQVTPFDSPFNQLLGRWWTIYDGHYYPIATYSEQASVAAISVPQTDLSSSPPLEYHTREQASTATAQLSYLPKPDDVALSAERPPDRHNEQPVISVVPQYVRGEEHVKTYIQQHHQAQTHRFTQPTPTQGPSVSLQPVHPLGHGNSHHPYPQASIETQRTPSPQPPPQEQPTFEAPQAEWDASREPPPLYSKPEGIALETKTYTMSDDHQLFQPPASYPEAPKNMYYQVPPVKPEPKKITQIFPWEQNAPKPTRVFAEEQPQTQRLPSPVSIKEDSRTTQSSHQTSWTSDVPSLPSESWDTYSRSNAWDEVPEIQQYIQSIQGPRKGSIQVLSGGPDQQKAETAIANQQPGPNIGTRITDFPSEIERPSLPVTPAPIHRAPATGSPDEFTTEQLPAAEGVPSQEDWVGLTVDNPSVRLERLRRRQNGGLDSSDSLAERLTWALGDRGGGRTGEEESQSHSCDFGPDPD</sequence>
<accession>A0A1L9PRL1</accession>
<dbReference type="Pfam" id="PF01501">
    <property type="entry name" value="Glyco_transf_8"/>
    <property type="match status" value="1"/>
</dbReference>
<name>A0A1L9PRL1_ASPVE</name>
<dbReference type="Pfam" id="PF00561">
    <property type="entry name" value="Abhydrolase_1"/>
    <property type="match status" value="1"/>
</dbReference>
<dbReference type="PANTHER" id="PTHR11183">
    <property type="entry name" value="GLYCOGENIN SUBFAMILY MEMBER"/>
    <property type="match status" value="1"/>
</dbReference>
<dbReference type="Gene3D" id="3.90.550.10">
    <property type="entry name" value="Spore Coat Polysaccharide Biosynthesis Protein SpsA, Chain A"/>
    <property type="match status" value="1"/>
</dbReference>
<protein>
    <recommendedName>
        <fullName evidence="10">glycogenin glucosyltransferase</fullName>
        <ecNumber evidence="10">2.4.1.186</ecNumber>
    </recommendedName>
</protein>
<evidence type="ECO:0000256" key="11">
    <source>
        <dbReference type="ARBA" id="ARBA00050886"/>
    </source>
</evidence>
<comment type="function">
    <text evidence="13">Self-glucosylating initiator of glycogen synthesis. It catalyzes the formation of a short alpha (1,4)-glucosyl chain covalently attached via a glucose 1-O-tyrosyl linkage to internal tyrosine residues and these chains act as primers for the elongation reaction catalyzed by glycogen synthase.</text>
</comment>
<dbReference type="GO" id="GO:0046872">
    <property type="term" value="F:metal ion binding"/>
    <property type="evidence" value="ECO:0007669"/>
    <property type="project" value="UniProtKB-KW"/>
</dbReference>
<dbReference type="GeneID" id="63730426"/>
<feature type="compositionally biased region" description="Basic and acidic residues" evidence="14">
    <location>
        <begin position="1542"/>
        <end position="1552"/>
    </location>
</feature>
<feature type="region of interest" description="Disordered" evidence="14">
    <location>
        <begin position="1143"/>
        <end position="1188"/>
    </location>
</feature>
<dbReference type="EC" id="2.4.1.186" evidence="10"/>
<dbReference type="FunFam" id="3.90.550.10:FF:000092">
    <property type="entry name" value="Glycogenin 2"/>
    <property type="match status" value="1"/>
</dbReference>
<evidence type="ECO:0000256" key="4">
    <source>
        <dbReference type="ARBA" id="ARBA00022679"/>
    </source>
</evidence>
<dbReference type="SMART" id="SM00672">
    <property type="entry name" value="CAP10"/>
    <property type="match status" value="1"/>
</dbReference>
<evidence type="ECO:0000256" key="12">
    <source>
        <dbReference type="ARBA" id="ARBA00052293"/>
    </source>
</evidence>
<evidence type="ECO:0000256" key="8">
    <source>
        <dbReference type="ARBA" id="ARBA00023211"/>
    </source>
</evidence>
<dbReference type="OrthoDB" id="541052at2759"/>
<dbReference type="Gene3D" id="3.40.50.1820">
    <property type="entry name" value="alpha/beta hydrolase"/>
    <property type="match status" value="1"/>
</dbReference>
<evidence type="ECO:0000256" key="10">
    <source>
        <dbReference type="ARBA" id="ARBA00038934"/>
    </source>
</evidence>
<comment type="similarity">
    <text evidence="9">Belongs to the glycosyltransferase 8 family. Glycogenin subfamily.</text>
</comment>
<dbReference type="InterPro" id="IPR050587">
    <property type="entry name" value="GNT1/Glycosyltrans_8"/>
</dbReference>
<evidence type="ECO:0000259" key="15">
    <source>
        <dbReference type="SMART" id="SM00672"/>
    </source>
</evidence>
<keyword evidence="17" id="KW-1185">Reference proteome</keyword>
<dbReference type="GO" id="GO:0005978">
    <property type="term" value="P:glycogen biosynthetic process"/>
    <property type="evidence" value="ECO:0007669"/>
    <property type="project" value="UniProtKB-KW"/>
</dbReference>
<reference evidence="17" key="1">
    <citation type="journal article" date="2017" name="Genome Biol.">
        <title>Comparative genomics reveals high biological diversity and specific adaptations in the industrially and medically important fungal genus Aspergillus.</title>
        <authorList>
            <person name="de Vries R.P."/>
            <person name="Riley R."/>
            <person name="Wiebenga A."/>
            <person name="Aguilar-Osorio G."/>
            <person name="Amillis S."/>
            <person name="Uchima C.A."/>
            <person name="Anderluh G."/>
            <person name="Asadollahi M."/>
            <person name="Askin M."/>
            <person name="Barry K."/>
            <person name="Battaglia E."/>
            <person name="Bayram O."/>
            <person name="Benocci T."/>
            <person name="Braus-Stromeyer S.A."/>
            <person name="Caldana C."/>
            <person name="Canovas D."/>
            <person name="Cerqueira G.C."/>
            <person name="Chen F."/>
            <person name="Chen W."/>
            <person name="Choi C."/>
            <person name="Clum A."/>
            <person name="Dos Santos R.A."/>
            <person name="Damasio A.R."/>
            <person name="Diallinas G."/>
            <person name="Emri T."/>
            <person name="Fekete E."/>
            <person name="Flipphi M."/>
            <person name="Freyberg S."/>
            <person name="Gallo A."/>
            <person name="Gournas C."/>
            <person name="Habgood R."/>
            <person name="Hainaut M."/>
            <person name="Harispe M.L."/>
            <person name="Henrissat B."/>
            <person name="Hilden K.S."/>
            <person name="Hope R."/>
            <person name="Hossain A."/>
            <person name="Karabika E."/>
            <person name="Karaffa L."/>
            <person name="Karanyi Z."/>
            <person name="Krasevec N."/>
            <person name="Kuo A."/>
            <person name="Kusch H."/>
            <person name="LaButti K."/>
            <person name="Lagendijk E.L."/>
            <person name="Lapidus A."/>
            <person name="Levasseur A."/>
            <person name="Lindquist E."/>
            <person name="Lipzen A."/>
            <person name="Logrieco A.F."/>
            <person name="MacCabe A."/>
            <person name="Maekelae M.R."/>
            <person name="Malavazi I."/>
            <person name="Melin P."/>
            <person name="Meyer V."/>
            <person name="Mielnichuk N."/>
            <person name="Miskei M."/>
            <person name="Molnar A.P."/>
            <person name="Mule G."/>
            <person name="Ngan C.Y."/>
            <person name="Orejas M."/>
            <person name="Orosz E."/>
            <person name="Ouedraogo J.P."/>
            <person name="Overkamp K.M."/>
            <person name="Park H.-S."/>
            <person name="Perrone G."/>
            <person name="Piumi F."/>
            <person name="Punt P.J."/>
            <person name="Ram A.F."/>
            <person name="Ramon A."/>
            <person name="Rauscher S."/>
            <person name="Record E."/>
            <person name="Riano-Pachon D.M."/>
            <person name="Robert V."/>
            <person name="Roehrig J."/>
            <person name="Ruller R."/>
            <person name="Salamov A."/>
            <person name="Salih N.S."/>
            <person name="Samson R.A."/>
            <person name="Sandor E."/>
            <person name="Sanguinetti M."/>
            <person name="Schuetze T."/>
            <person name="Sepcic K."/>
            <person name="Shelest E."/>
            <person name="Sherlock G."/>
            <person name="Sophianopoulou V."/>
            <person name="Squina F.M."/>
            <person name="Sun H."/>
            <person name="Susca A."/>
            <person name="Todd R.B."/>
            <person name="Tsang A."/>
            <person name="Unkles S.E."/>
            <person name="van de Wiele N."/>
            <person name="van Rossen-Uffink D."/>
            <person name="Oliveira J.V."/>
            <person name="Vesth T.C."/>
            <person name="Visser J."/>
            <person name="Yu J.-H."/>
            <person name="Zhou M."/>
            <person name="Andersen M.R."/>
            <person name="Archer D.B."/>
            <person name="Baker S.E."/>
            <person name="Benoit I."/>
            <person name="Brakhage A.A."/>
            <person name="Braus G.H."/>
            <person name="Fischer R."/>
            <person name="Frisvad J.C."/>
            <person name="Goldman G.H."/>
            <person name="Houbraken J."/>
            <person name="Oakley B."/>
            <person name="Pocsi I."/>
            <person name="Scazzocchio C."/>
            <person name="Seiboth B."/>
            <person name="vanKuyk P.A."/>
            <person name="Wortman J."/>
            <person name="Dyer P.S."/>
            <person name="Grigoriev I.V."/>
        </authorList>
    </citation>
    <scope>NUCLEOTIDE SEQUENCE [LARGE SCALE GENOMIC DNA]</scope>
    <source>
        <strain evidence="17">CBS 583.65</strain>
    </source>
</reference>
<keyword evidence="7" id="KW-0325">Glycoprotein</keyword>
<dbReference type="InterPro" id="IPR002495">
    <property type="entry name" value="Glyco_trans_8"/>
</dbReference>
<dbReference type="InterPro" id="IPR029044">
    <property type="entry name" value="Nucleotide-diphossugar_trans"/>
</dbReference>
<feature type="region of interest" description="Disordered" evidence="14">
    <location>
        <begin position="1344"/>
        <end position="1398"/>
    </location>
</feature>
<dbReference type="SUPFAM" id="SSF53448">
    <property type="entry name" value="Nucleotide-diphospho-sugar transferases"/>
    <property type="match status" value="1"/>
</dbReference>
<feature type="domain" description="Glycosyl transferase CAP10" evidence="15">
    <location>
        <begin position="264"/>
        <end position="534"/>
    </location>
</feature>
<dbReference type="STRING" id="1036611.A0A1L9PRL1"/>
<feature type="region of interest" description="Disordered" evidence="14">
    <location>
        <begin position="1517"/>
        <end position="1563"/>
    </location>
</feature>
<dbReference type="InterPro" id="IPR006598">
    <property type="entry name" value="CAP10"/>
</dbReference>
<feature type="compositionally biased region" description="Polar residues" evidence="14">
    <location>
        <begin position="1206"/>
        <end position="1230"/>
    </location>
</feature>
<dbReference type="Proteomes" id="UP000184073">
    <property type="component" value="Unassembled WGS sequence"/>
</dbReference>
<feature type="region of interest" description="Disordered" evidence="14">
    <location>
        <begin position="1415"/>
        <end position="1488"/>
    </location>
</feature>